<dbReference type="InterPro" id="IPR001077">
    <property type="entry name" value="COMT_C"/>
</dbReference>
<evidence type="ECO:0000256" key="9">
    <source>
        <dbReference type="ARBA" id="ARBA00070001"/>
    </source>
</evidence>
<dbReference type="Gene3D" id="1.10.10.10">
    <property type="entry name" value="Winged helix-like DNA-binding domain superfamily/Winged helix DNA-binding domain"/>
    <property type="match status" value="1"/>
</dbReference>
<dbReference type="PROSITE" id="PS51683">
    <property type="entry name" value="SAM_OMT_II"/>
    <property type="match status" value="1"/>
</dbReference>
<dbReference type="Pfam" id="PF08100">
    <property type="entry name" value="Dimerisation"/>
    <property type="match status" value="1"/>
</dbReference>
<evidence type="ECO:0000256" key="4">
    <source>
        <dbReference type="ARBA" id="ARBA00022679"/>
    </source>
</evidence>
<comment type="catalytic activity">
    <reaction evidence="8">
        <text>(E)-caffeate + S-adenosyl-L-methionine = (E)-ferulate + S-adenosyl-L-homocysteine + H(+)</text>
        <dbReference type="Rhea" id="RHEA:20225"/>
        <dbReference type="ChEBI" id="CHEBI:15378"/>
        <dbReference type="ChEBI" id="CHEBI:29749"/>
        <dbReference type="ChEBI" id="CHEBI:57770"/>
        <dbReference type="ChEBI" id="CHEBI:57856"/>
        <dbReference type="ChEBI" id="CHEBI:59789"/>
        <dbReference type="EC" id="2.1.1.68"/>
    </reaction>
</comment>
<dbReference type="GO" id="GO:0047763">
    <property type="term" value="F:caffeate O-methyltransferase activity"/>
    <property type="evidence" value="ECO:0007669"/>
    <property type="project" value="UniProtKB-EC"/>
</dbReference>
<dbReference type="Gene3D" id="3.40.50.150">
    <property type="entry name" value="Vaccinia Virus protein VP39"/>
    <property type="match status" value="1"/>
</dbReference>
<keyword evidence="5" id="KW-0949">S-adenosyl-L-methionine</keyword>
<dbReference type="GO" id="GO:0046983">
    <property type="term" value="F:protein dimerization activity"/>
    <property type="evidence" value="ECO:0007669"/>
    <property type="project" value="InterPro"/>
</dbReference>
<dbReference type="InterPro" id="IPR012967">
    <property type="entry name" value="COMT_dimerisation"/>
</dbReference>
<dbReference type="InterPro" id="IPR036388">
    <property type="entry name" value="WH-like_DNA-bd_sf"/>
</dbReference>
<dbReference type="FunFam" id="3.40.50.150:FF:000061">
    <property type="entry name" value="Caffeic acid O-methyltransferase"/>
    <property type="match status" value="1"/>
</dbReference>
<dbReference type="EC" id="2.1.1.68" evidence="7"/>
<dbReference type="GO" id="GO:0009809">
    <property type="term" value="P:lignin biosynthetic process"/>
    <property type="evidence" value="ECO:0007669"/>
    <property type="project" value="UniProtKB-KW"/>
</dbReference>
<feature type="domain" description="O-methyltransferase dimerisation" evidence="12">
    <location>
        <begin position="26"/>
        <end position="119"/>
    </location>
</feature>
<evidence type="ECO:0000313" key="13">
    <source>
        <dbReference type="EMBL" id="WVZ96435.1"/>
    </source>
</evidence>
<dbReference type="Proteomes" id="UP001341281">
    <property type="component" value="Chromosome 10"/>
</dbReference>
<sequence length="370" mass="40186">MGSIATDMAPAAASAAEEETCFHALQLVSSAVLPMTLRTAIELGLLETLVAAGENKALTPQELAAKLPCKANPAAPSMVDRLLRLLASYNVVSCAVEERADDGSLYRKYAATPVCRWLAPNADHGGVSMAPFLLLANDKLFMEAWCHMKDAVLEGGSPFNRAFKTPSWFDHAGKDARFNRVFNDAMKEHSVILTKKILELYKGFDGVRTLVDVGGGLGSTIHAITSRYPSIRGINFDLPHVIADAPAYHGVEHVGGDMFESVPAGADAVLIKWILNCWGDEQCATLLKNCYDALPPDGKVINVECILPVHPEATNRAQGLIAVDVSLLAYSPDGKERYERELVQLAKAAGFKTVKSTYIYANFWAMEYIK</sequence>
<dbReference type="FunFam" id="1.10.10.10:FF:000473">
    <property type="entry name" value="Caffeic acid O-methyltransferase"/>
    <property type="match status" value="1"/>
</dbReference>
<name>A0AAQ3UQD2_PASNO</name>
<feature type="domain" description="O-methyltransferase C-terminal" evidence="11">
    <location>
        <begin position="145"/>
        <end position="352"/>
    </location>
</feature>
<reference evidence="13 14" key="1">
    <citation type="submission" date="2024-02" db="EMBL/GenBank/DDBJ databases">
        <title>High-quality chromosome-scale genome assembly of Pensacola bahiagrass (Paspalum notatum Flugge var. saurae).</title>
        <authorList>
            <person name="Vega J.M."/>
            <person name="Podio M."/>
            <person name="Orjuela J."/>
            <person name="Siena L.A."/>
            <person name="Pessino S.C."/>
            <person name="Combes M.C."/>
            <person name="Mariac C."/>
            <person name="Albertini E."/>
            <person name="Pupilli F."/>
            <person name="Ortiz J.P.A."/>
            <person name="Leblanc O."/>
        </authorList>
    </citation>
    <scope>NUCLEOTIDE SEQUENCE [LARGE SCALE GENOMIC DNA]</scope>
    <source>
        <strain evidence="13">R1</strain>
        <tissue evidence="13">Leaf</tissue>
    </source>
</reference>
<evidence type="ECO:0000256" key="5">
    <source>
        <dbReference type="ARBA" id="ARBA00022691"/>
    </source>
</evidence>
<dbReference type="SUPFAM" id="SSF46785">
    <property type="entry name" value="Winged helix' DNA-binding domain"/>
    <property type="match status" value="1"/>
</dbReference>
<comment type="pathway">
    <text evidence="1">Aromatic compound metabolism; phenylpropanoid biosynthesis.</text>
</comment>
<evidence type="ECO:0000256" key="1">
    <source>
        <dbReference type="ARBA" id="ARBA00004928"/>
    </source>
</evidence>
<evidence type="ECO:0000256" key="8">
    <source>
        <dbReference type="ARBA" id="ARBA00051840"/>
    </source>
</evidence>
<evidence type="ECO:0000256" key="6">
    <source>
        <dbReference type="ARBA" id="ARBA00022733"/>
    </source>
</evidence>
<keyword evidence="6" id="KW-0438">Lignin biosynthesis</keyword>
<evidence type="ECO:0000256" key="3">
    <source>
        <dbReference type="ARBA" id="ARBA00022603"/>
    </source>
</evidence>
<evidence type="ECO:0000259" key="12">
    <source>
        <dbReference type="Pfam" id="PF08100"/>
    </source>
</evidence>
<dbReference type="EMBL" id="CP144754">
    <property type="protein sequence ID" value="WVZ96435.1"/>
    <property type="molecule type" value="Genomic_DNA"/>
</dbReference>
<dbReference type="GO" id="GO:0032259">
    <property type="term" value="P:methylation"/>
    <property type="evidence" value="ECO:0007669"/>
    <property type="project" value="UniProtKB-KW"/>
</dbReference>
<evidence type="ECO:0000256" key="10">
    <source>
        <dbReference type="ARBA" id="ARBA00075404"/>
    </source>
</evidence>
<dbReference type="PANTHER" id="PTHR11746">
    <property type="entry name" value="O-METHYLTRANSFERASE"/>
    <property type="match status" value="1"/>
</dbReference>
<dbReference type="SUPFAM" id="SSF53335">
    <property type="entry name" value="S-adenosyl-L-methionine-dependent methyltransferases"/>
    <property type="match status" value="1"/>
</dbReference>
<evidence type="ECO:0000256" key="2">
    <source>
        <dbReference type="ARBA" id="ARBA00011738"/>
    </source>
</evidence>
<dbReference type="PIRSF" id="PIRSF005739">
    <property type="entry name" value="O-mtase"/>
    <property type="match status" value="1"/>
</dbReference>
<evidence type="ECO:0000313" key="14">
    <source>
        <dbReference type="Proteomes" id="UP001341281"/>
    </source>
</evidence>
<dbReference type="InterPro" id="IPR029063">
    <property type="entry name" value="SAM-dependent_MTases_sf"/>
</dbReference>
<keyword evidence="4" id="KW-0808">Transferase</keyword>
<keyword evidence="3" id="KW-0489">Methyltransferase</keyword>
<accession>A0AAQ3UQD2</accession>
<dbReference type="InterPro" id="IPR036390">
    <property type="entry name" value="WH_DNA-bd_sf"/>
</dbReference>
<proteinExistence type="predicted"/>
<dbReference type="Pfam" id="PF00891">
    <property type="entry name" value="Methyltransf_2"/>
    <property type="match status" value="1"/>
</dbReference>
<dbReference type="AlphaFoldDB" id="A0AAQ3UQD2"/>
<comment type="subunit">
    <text evidence="2">Homodimer.</text>
</comment>
<dbReference type="InterPro" id="IPR016461">
    <property type="entry name" value="COMT-like"/>
</dbReference>
<organism evidence="13 14">
    <name type="scientific">Paspalum notatum var. saurae</name>
    <dbReference type="NCBI Taxonomy" id="547442"/>
    <lineage>
        <taxon>Eukaryota</taxon>
        <taxon>Viridiplantae</taxon>
        <taxon>Streptophyta</taxon>
        <taxon>Embryophyta</taxon>
        <taxon>Tracheophyta</taxon>
        <taxon>Spermatophyta</taxon>
        <taxon>Magnoliopsida</taxon>
        <taxon>Liliopsida</taxon>
        <taxon>Poales</taxon>
        <taxon>Poaceae</taxon>
        <taxon>PACMAD clade</taxon>
        <taxon>Panicoideae</taxon>
        <taxon>Andropogonodae</taxon>
        <taxon>Paspaleae</taxon>
        <taxon>Paspalinae</taxon>
        <taxon>Paspalum</taxon>
    </lineage>
</organism>
<protein>
    <recommendedName>
        <fullName evidence="9">Caffeic acid 3-O-methyltransferase</fullName>
        <ecNumber evidence="7">2.1.1.68</ecNumber>
    </recommendedName>
    <alternativeName>
        <fullName evidence="10">S-adenosysl-L-methionine:caffeic acid 3-O-methyltransferase</fullName>
    </alternativeName>
</protein>
<evidence type="ECO:0000259" key="11">
    <source>
        <dbReference type="Pfam" id="PF00891"/>
    </source>
</evidence>
<gene>
    <name evidence="13" type="ORF">U9M48_042073</name>
</gene>
<evidence type="ECO:0000256" key="7">
    <source>
        <dbReference type="ARBA" id="ARBA00039011"/>
    </source>
</evidence>
<keyword evidence="14" id="KW-1185">Reference proteome</keyword>